<sequence>MTSYGFYSTPQCLEKLKKKNLKSNYKNIKDHNSWSRSSKKWFKIMDAFYGHRPTSVPGLQNLTVLGEHDAQHRVFILLCTAHNADGWRRGFKPHRQPSMETQQVSCREEQGRA</sequence>
<protein>
    <submittedName>
        <fullName evidence="2">Uncharacterized protein</fullName>
    </submittedName>
</protein>
<comment type="caution">
    <text evidence="2">The sequence shown here is derived from an EMBL/GenBank/DDBJ whole genome shotgun (WGS) entry which is preliminary data.</text>
</comment>
<evidence type="ECO:0000313" key="2">
    <source>
        <dbReference type="EMBL" id="MEQ2225410.1"/>
    </source>
</evidence>
<proteinExistence type="predicted"/>
<organism evidence="2 3">
    <name type="scientific">Ilyodon furcidens</name>
    <name type="common">goldbreast splitfin</name>
    <dbReference type="NCBI Taxonomy" id="33524"/>
    <lineage>
        <taxon>Eukaryota</taxon>
        <taxon>Metazoa</taxon>
        <taxon>Chordata</taxon>
        <taxon>Craniata</taxon>
        <taxon>Vertebrata</taxon>
        <taxon>Euteleostomi</taxon>
        <taxon>Actinopterygii</taxon>
        <taxon>Neopterygii</taxon>
        <taxon>Teleostei</taxon>
        <taxon>Neoteleostei</taxon>
        <taxon>Acanthomorphata</taxon>
        <taxon>Ovalentaria</taxon>
        <taxon>Atherinomorphae</taxon>
        <taxon>Cyprinodontiformes</taxon>
        <taxon>Goodeidae</taxon>
        <taxon>Ilyodon</taxon>
    </lineage>
</organism>
<feature type="region of interest" description="Disordered" evidence="1">
    <location>
        <begin position="92"/>
        <end position="113"/>
    </location>
</feature>
<accession>A0ABV0SZ60</accession>
<name>A0ABV0SZ60_9TELE</name>
<dbReference type="Proteomes" id="UP001482620">
    <property type="component" value="Unassembled WGS sequence"/>
</dbReference>
<keyword evidence="3" id="KW-1185">Reference proteome</keyword>
<evidence type="ECO:0000256" key="1">
    <source>
        <dbReference type="SAM" id="MobiDB-lite"/>
    </source>
</evidence>
<reference evidence="2 3" key="1">
    <citation type="submission" date="2021-06" db="EMBL/GenBank/DDBJ databases">
        <authorList>
            <person name="Palmer J.M."/>
        </authorList>
    </citation>
    <scope>NUCLEOTIDE SEQUENCE [LARGE SCALE GENOMIC DNA]</scope>
    <source>
        <strain evidence="3">if_2019</strain>
        <tissue evidence="2">Muscle</tissue>
    </source>
</reference>
<dbReference type="EMBL" id="JAHRIQ010013182">
    <property type="protein sequence ID" value="MEQ2225410.1"/>
    <property type="molecule type" value="Genomic_DNA"/>
</dbReference>
<gene>
    <name evidence="2" type="ORF">ILYODFUR_017147</name>
</gene>
<evidence type="ECO:0000313" key="3">
    <source>
        <dbReference type="Proteomes" id="UP001482620"/>
    </source>
</evidence>